<evidence type="ECO:0000256" key="7">
    <source>
        <dbReference type="ARBA" id="ARBA00023186"/>
    </source>
</evidence>
<dbReference type="EMBL" id="ML996576">
    <property type="protein sequence ID" value="KAF2756197.1"/>
    <property type="molecule type" value="Genomic_DNA"/>
</dbReference>
<evidence type="ECO:0000256" key="2">
    <source>
        <dbReference type="ARBA" id="ARBA00006720"/>
    </source>
</evidence>
<dbReference type="GeneID" id="54489418"/>
<keyword evidence="11" id="KW-1185">Reference proteome</keyword>
<comment type="function">
    <text evidence="8">Mitochondrial intermembrane chaperone that participates in the import and insertion of some multi-pass transmembrane proteins into the mitochondrial inner membrane. Also required for the transfer of beta-barrel precursors from the TOM complex to the sorting and assembly machinery (SAM complex) of the outer membrane. Acts as a chaperone-like protein that protects the hydrophobic precursors from aggregation and guide them through the mitochondrial intermembrane space.</text>
</comment>
<dbReference type="GO" id="GO:0005743">
    <property type="term" value="C:mitochondrial inner membrane"/>
    <property type="evidence" value="ECO:0007669"/>
    <property type="project" value="UniProtKB-SubCell"/>
</dbReference>
<keyword evidence="4 8" id="KW-0653">Protein transport</keyword>
<dbReference type="SUPFAM" id="SSF144122">
    <property type="entry name" value="Tim10-like"/>
    <property type="match status" value="1"/>
</dbReference>
<keyword evidence="5 8" id="KW-0811">Translocation</keyword>
<comment type="similarity">
    <text evidence="2 8">Belongs to the small Tim family.</text>
</comment>
<dbReference type="InterPro" id="IPR035427">
    <property type="entry name" value="Tim10-like_dom_sf"/>
</dbReference>
<dbReference type="AlphaFoldDB" id="A0A6A6W3N1"/>
<name>A0A6A6W3N1_9PEZI</name>
<evidence type="ECO:0000313" key="11">
    <source>
        <dbReference type="Proteomes" id="UP000799437"/>
    </source>
</evidence>
<dbReference type="GO" id="GO:0015031">
    <property type="term" value="P:protein transport"/>
    <property type="evidence" value="ECO:0007669"/>
    <property type="project" value="UniProtKB-KW"/>
</dbReference>
<dbReference type="Gene3D" id="1.10.287.810">
    <property type="entry name" value="Mitochondrial import inner membrane translocase subunit tim13 like domains"/>
    <property type="match status" value="1"/>
</dbReference>
<keyword evidence="6 8" id="KW-1015">Disulfide bond</keyword>
<protein>
    <recommendedName>
        <fullName evidence="8">Mitochondrial import inner membrane translocase subunit</fullName>
    </recommendedName>
</protein>
<dbReference type="InterPro" id="IPR004217">
    <property type="entry name" value="Tim10-like"/>
</dbReference>
<evidence type="ECO:0000256" key="4">
    <source>
        <dbReference type="ARBA" id="ARBA00022927"/>
    </source>
</evidence>
<dbReference type="OrthoDB" id="344165at2759"/>
<reference evidence="10" key="1">
    <citation type="journal article" date="2020" name="Stud. Mycol.">
        <title>101 Dothideomycetes genomes: a test case for predicting lifestyles and emergence of pathogens.</title>
        <authorList>
            <person name="Haridas S."/>
            <person name="Albert R."/>
            <person name="Binder M."/>
            <person name="Bloem J."/>
            <person name="Labutti K."/>
            <person name="Salamov A."/>
            <person name="Andreopoulos B."/>
            <person name="Baker S."/>
            <person name="Barry K."/>
            <person name="Bills G."/>
            <person name="Bluhm B."/>
            <person name="Cannon C."/>
            <person name="Castanera R."/>
            <person name="Culley D."/>
            <person name="Daum C."/>
            <person name="Ezra D."/>
            <person name="Gonzalez J."/>
            <person name="Henrissat B."/>
            <person name="Kuo A."/>
            <person name="Liang C."/>
            <person name="Lipzen A."/>
            <person name="Lutzoni F."/>
            <person name="Magnuson J."/>
            <person name="Mondo S."/>
            <person name="Nolan M."/>
            <person name="Ohm R."/>
            <person name="Pangilinan J."/>
            <person name="Park H.-J."/>
            <person name="Ramirez L."/>
            <person name="Alfaro M."/>
            <person name="Sun H."/>
            <person name="Tritt A."/>
            <person name="Yoshinaga Y."/>
            <person name="Zwiers L.-H."/>
            <person name="Turgeon B."/>
            <person name="Goodwin S."/>
            <person name="Spatafora J."/>
            <person name="Crous P."/>
            <person name="Grigoriev I."/>
        </authorList>
    </citation>
    <scope>NUCLEOTIDE SEQUENCE</scope>
    <source>
        <strain evidence="10">CBS 121739</strain>
    </source>
</reference>
<keyword evidence="8" id="KW-0813">Transport</keyword>
<keyword evidence="7 8" id="KW-0143">Chaperone</keyword>
<evidence type="ECO:0000256" key="6">
    <source>
        <dbReference type="ARBA" id="ARBA00023157"/>
    </source>
</evidence>
<evidence type="ECO:0000256" key="3">
    <source>
        <dbReference type="ARBA" id="ARBA00022792"/>
    </source>
</evidence>
<keyword evidence="3 8" id="KW-0472">Membrane</keyword>
<evidence type="ECO:0000256" key="5">
    <source>
        <dbReference type="ARBA" id="ARBA00023010"/>
    </source>
</evidence>
<evidence type="ECO:0000313" key="10">
    <source>
        <dbReference type="EMBL" id="KAF2756197.1"/>
    </source>
</evidence>
<comment type="subunit">
    <text evidence="8">Heterohexamer.</text>
</comment>
<organism evidence="10 11">
    <name type="scientific">Pseudovirgaria hyperparasitica</name>
    <dbReference type="NCBI Taxonomy" id="470096"/>
    <lineage>
        <taxon>Eukaryota</taxon>
        <taxon>Fungi</taxon>
        <taxon>Dikarya</taxon>
        <taxon>Ascomycota</taxon>
        <taxon>Pezizomycotina</taxon>
        <taxon>Dothideomycetes</taxon>
        <taxon>Dothideomycetes incertae sedis</taxon>
        <taxon>Acrospermales</taxon>
        <taxon>Acrospermaceae</taxon>
        <taxon>Pseudovirgaria</taxon>
    </lineage>
</organism>
<accession>A0A6A6W3N1</accession>
<gene>
    <name evidence="10" type="ORF">EJ05DRAFT_512736</name>
</gene>
<feature type="domain" description="Tim10-like" evidence="9">
    <location>
        <begin position="25"/>
        <end position="87"/>
    </location>
</feature>
<comment type="subcellular location">
    <subcellularLocation>
        <location evidence="1 8">Mitochondrion inner membrane</location>
        <topology evidence="1 8">Peripheral membrane protein</topology>
        <orientation evidence="1 8">Intermembrane side</orientation>
    </subcellularLocation>
</comment>
<dbReference type="Proteomes" id="UP000799437">
    <property type="component" value="Unassembled WGS sequence"/>
</dbReference>
<evidence type="ECO:0000259" key="9">
    <source>
        <dbReference type="Pfam" id="PF02953"/>
    </source>
</evidence>
<evidence type="ECO:0000256" key="1">
    <source>
        <dbReference type="ARBA" id="ARBA00004137"/>
    </source>
</evidence>
<keyword evidence="8" id="KW-0496">Mitochondrion</keyword>
<comment type="domain">
    <text evidence="8">The twin CX3C motif contains 4 conserved Cys residues that form 2 disulfide bonds in the mitochondrial intermembrane space.</text>
</comment>
<dbReference type="RefSeq" id="XP_033598648.1">
    <property type="nucleotide sequence ID" value="XM_033748364.1"/>
</dbReference>
<keyword evidence="3 8" id="KW-0999">Mitochondrion inner membrane</keyword>
<evidence type="ECO:0000256" key="8">
    <source>
        <dbReference type="RuleBase" id="RU367043"/>
    </source>
</evidence>
<dbReference type="Pfam" id="PF02953">
    <property type="entry name" value="zf-Tim10_DDP"/>
    <property type="match status" value="1"/>
</dbReference>
<sequence length="94" mass="10812">MDSLGAASNLDFTKLSERDKQELQQFVVQESQKAALQSNIHKTTDMCFKKCVTSKISSAQLDRYEAPCMEQCVERFMDANKVVFKELDRMRALQ</sequence>
<proteinExistence type="inferred from homology"/>